<organism evidence="12 13">
    <name type="scientific">Haloarcula terrestris</name>
    <dbReference type="NCBI Taxonomy" id="2950533"/>
    <lineage>
        <taxon>Archaea</taxon>
        <taxon>Methanobacteriati</taxon>
        <taxon>Methanobacteriota</taxon>
        <taxon>Stenosarchaea group</taxon>
        <taxon>Halobacteria</taxon>
        <taxon>Halobacteriales</taxon>
        <taxon>Haloarculaceae</taxon>
        <taxon>Haloarcula</taxon>
    </lineage>
</organism>
<evidence type="ECO:0000256" key="10">
    <source>
        <dbReference type="PROSITE-ProRule" id="PRU00742"/>
    </source>
</evidence>
<feature type="binding site" evidence="9">
    <location>
        <position position="129"/>
    </location>
    <ligand>
        <name>Mn(2+)</name>
        <dbReference type="ChEBI" id="CHEBI:29035"/>
        <label>1</label>
    </ligand>
</feature>
<gene>
    <name evidence="12" type="primary">rocF</name>
    <name evidence="12" type="ORF">NDI54_07600</name>
</gene>
<evidence type="ECO:0000256" key="9">
    <source>
        <dbReference type="PIRSR" id="PIRSR036979-1"/>
    </source>
</evidence>
<evidence type="ECO:0000256" key="3">
    <source>
        <dbReference type="ARBA" id="ARBA00018123"/>
    </source>
</evidence>
<dbReference type="GO" id="GO:0006525">
    <property type="term" value="P:arginine metabolic process"/>
    <property type="evidence" value="ECO:0007669"/>
    <property type="project" value="UniProtKB-KW"/>
</dbReference>
<feature type="binding site" evidence="9">
    <location>
        <position position="131"/>
    </location>
    <ligand>
        <name>Mn(2+)</name>
        <dbReference type="ChEBI" id="CHEBI:29035"/>
        <label>1</label>
    </ligand>
</feature>
<comment type="similarity">
    <text evidence="10 11">Belongs to the arginase family.</text>
</comment>
<feature type="binding site" evidence="9">
    <location>
        <position position="127"/>
    </location>
    <ligand>
        <name>Mn(2+)</name>
        <dbReference type="ChEBI" id="CHEBI:29035"/>
        <label>1</label>
    </ligand>
</feature>
<dbReference type="AlphaFoldDB" id="A0AAE4JIE3"/>
<reference evidence="12 13" key="1">
    <citation type="submission" date="2022-06" db="EMBL/GenBank/DDBJ databases">
        <title>Haloarcula sp. a new haloarchaeum isolate from saline soil.</title>
        <authorList>
            <person name="Strakova D."/>
            <person name="Galisteo C."/>
            <person name="Sanchez-Porro C."/>
            <person name="Ventosa A."/>
        </authorList>
    </citation>
    <scope>NUCLEOTIDE SEQUENCE [LARGE SCALE GENOMIC DNA]</scope>
    <source>
        <strain evidence="12 13">S1AR25-5A</strain>
    </source>
</reference>
<dbReference type="Gene3D" id="3.40.800.10">
    <property type="entry name" value="Ureohydrolase domain"/>
    <property type="match status" value="1"/>
</dbReference>
<dbReference type="PROSITE" id="PS01053">
    <property type="entry name" value="ARGINASE_1"/>
    <property type="match status" value="1"/>
</dbReference>
<dbReference type="Pfam" id="PF00491">
    <property type="entry name" value="Arginase"/>
    <property type="match status" value="1"/>
</dbReference>
<dbReference type="GO" id="GO:0030145">
    <property type="term" value="F:manganese ion binding"/>
    <property type="evidence" value="ECO:0007669"/>
    <property type="project" value="TreeGrafter"/>
</dbReference>
<evidence type="ECO:0000256" key="4">
    <source>
        <dbReference type="ARBA" id="ARBA00022503"/>
    </source>
</evidence>
<evidence type="ECO:0000256" key="8">
    <source>
        <dbReference type="ARBA" id="ARBA00047391"/>
    </source>
</evidence>
<dbReference type="CDD" id="cd09989">
    <property type="entry name" value="Arginase"/>
    <property type="match status" value="1"/>
</dbReference>
<evidence type="ECO:0000256" key="5">
    <source>
        <dbReference type="ARBA" id="ARBA00022723"/>
    </source>
</evidence>
<evidence type="ECO:0000256" key="1">
    <source>
        <dbReference type="ARBA" id="ARBA00005098"/>
    </source>
</evidence>
<dbReference type="NCBIfam" id="TIGR01229">
    <property type="entry name" value="rocF_arginase"/>
    <property type="match status" value="1"/>
</dbReference>
<keyword evidence="4" id="KW-0056">Arginine metabolism</keyword>
<accession>A0AAE4JIE3</accession>
<keyword evidence="5 9" id="KW-0479">Metal-binding</keyword>
<dbReference type="InterPro" id="IPR014033">
    <property type="entry name" value="Arginase"/>
</dbReference>
<protein>
    <recommendedName>
        <fullName evidence="3">Arginase</fullName>
        <ecNumber evidence="2">3.5.3.1</ecNumber>
    </recommendedName>
</protein>
<keyword evidence="13" id="KW-1185">Reference proteome</keyword>
<dbReference type="PANTHER" id="PTHR43782:SF3">
    <property type="entry name" value="ARGINASE"/>
    <property type="match status" value="1"/>
</dbReference>
<feature type="binding site" evidence="9">
    <location>
        <position position="104"/>
    </location>
    <ligand>
        <name>Mn(2+)</name>
        <dbReference type="ChEBI" id="CHEBI:29035"/>
        <label>1</label>
    </ligand>
</feature>
<dbReference type="EC" id="3.5.3.1" evidence="2"/>
<proteinExistence type="inferred from homology"/>
<comment type="caution">
    <text evidence="12">The sequence shown here is derived from an EMBL/GenBank/DDBJ whole genome shotgun (WGS) entry which is preliminary data.</text>
</comment>
<evidence type="ECO:0000256" key="11">
    <source>
        <dbReference type="RuleBase" id="RU003684"/>
    </source>
</evidence>
<dbReference type="RefSeq" id="WP_310895869.1">
    <property type="nucleotide sequence ID" value="NZ_JAMQOM010000003.1"/>
</dbReference>
<evidence type="ECO:0000256" key="2">
    <source>
        <dbReference type="ARBA" id="ARBA00012168"/>
    </source>
</evidence>
<dbReference type="PANTHER" id="PTHR43782">
    <property type="entry name" value="ARGINASE"/>
    <property type="match status" value="1"/>
</dbReference>
<keyword evidence="6 11" id="KW-0378">Hydrolase</keyword>
<name>A0AAE4JIE3_9EURY</name>
<evidence type="ECO:0000256" key="7">
    <source>
        <dbReference type="ARBA" id="ARBA00023211"/>
    </source>
</evidence>
<dbReference type="InterPro" id="IPR020855">
    <property type="entry name" value="Ureohydrolase_Mn_BS"/>
</dbReference>
<comment type="pathway">
    <text evidence="1">Nitrogen metabolism; urea cycle; L-ornithine and urea from L-arginine: step 1/1.</text>
</comment>
<feature type="binding site" evidence="9">
    <location>
        <position position="230"/>
    </location>
    <ligand>
        <name>Mn(2+)</name>
        <dbReference type="ChEBI" id="CHEBI:29035"/>
        <label>1</label>
    </ligand>
</feature>
<dbReference type="InterPro" id="IPR023696">
    <property type="entry name" value="Ureohydrolase_dom_sf"/>
</dbReference>
<dbReference type="EMBL" id="JAMQOM010000003">
    <property type="protein sequence ID" value="MDS0221209.1"/>
    <property type="molecule type" value="Genomic_DNA"/>
</dbReference>
<dbReference type="PRINTS" id="PR00116">
    <property type="entry name" value="ARGINASE"/>
</dbReference>
<dbReference type="Proteomes" id="UP001253439">
    <property type="component" value="Unassembled WGS sequence"/>
</dbReference>
<sequence length="304" mass="32372">MDKQVRVLGVPMDLGADRRGVDMGPSAIRYGGLADQLTSTGIDCIDGGDIAVPRPEESDPDAGGLPSGRAKFFRETKEVCEDVATAVNATLMEGQFPLVLGGDHSIGIGTLAGAARDDEELGVIWFDAHGDFNTPETTPSGNIHGMSLAAVLGLGAFSDHEWAHTPAVSEENVVIVGLRDVDDGERRLIEESEITAYTMSDIDTRGAPEVVAEALEIATDGTDGMHVSLDLDWLDPTEAPGVGTPVRGGVSYREAHIAMEYVAEHHDQLRSMEMVEVNPILDEHNRTAELGCELVASAFGKRVL</sequence>
<dbReference type="GO" id="GO:0004053">
    <property type="term" value="F:arginase activity"/>
    <property type="evidence" value="ECO:0007669"/>
    <property type="project" value="UniProtKB-EC"/>
</dbReference>
<dbReference type="GO" id="GO:0005737">
    <property type="term" value="C:cytoplasm"/>
    <property type="evidence" value="ECO:0007669"/>
    <property type="project" value="TreeGrafter"/>
</dbReference>
<dbReference type="InterPro" id="IPR006035">
    <property type="entry name" value="Ureohydrolase"/>
</dbReference>
<evidence type="ECO:0000313" key="13">
    <source>
        <dbReference type="Proteomes" id="UP001253439"/>
    </source>
</evidence>
<evidence type="ECO:0000256" key="6">
    <source>
        <dbReference type="ARBA" id="ARBA00022801"/>
    </source>
</evidence>
<keyword evidence="7 9" id="KW-0464">Manganese</keyword>
<evidence type="ECO:0000313" key="12">
    <source>
        <dbReference type="EMBL" id="MDS0221209.1"/>
    </source>
</evidence>
<comment type="cofactor">
    <cofactor evidence="9">
        <name>Mn(2+)</name>
        <dbReference type="ChEBI" id="CHEBI:29035"/>
    </cofactor>
    <text evidence="9">Binds 2 manganese ions per subunit.</text>
</comment>
<feature type="binding site" evidence="9">
    <location>
        <position position="232"/>
    </location>
    <ligand>
        <name>Mn(2+)</name>
        <dbReference type="ChEBI" id="CHEBI:29035"/>
        <label>2</label>
    </ligand>
</feature>
<comment type="catalytic activity">
    <reaction evidence="8">
        <text>L-arginine + H2O = urea + L-ornithine</text>
        <dbReference type="Rhea" id="RHEA:20569"/>
        <dbReference type="ChEBI" id="CHEBI:15377"/>
        <dbReference type="ChEBI" id="CHEBI:16199"/>
        <dbReference type="ChEBI" id="CHEBI:32682"/>
        <dbReference type="ChEBI" id="CHEBI:46911"/>
        <dbReference type="EC" id="3.5.3.1"/>
    </reaction>
</comment>
<dbReference type="PROSITE" id="PS51409">
    <property type="entry name" value="ARGINASE_2"/>
    <property type="match status" value="1"/>
</dbReference>
<dbReference type="SUPFAM" id="SSF52768">
    <property type="entry name" value="Arginase/deacetylase"/>
    <property type="match status" value="1"/>
</dbReference>
<dbReference type="PIRSF" id="PIRSF036979">
    <property type="entry name" value="Arginase"/>
    <property type="match status" value="1"/>
</dbReference>
<dbReference type="FunFam" id="3.40.800.10:FF:000012">
    <property type="entry name" value="Arginase"/>
    <property type="match status" value="1"/>
</dbReference>